<evidence type="ECO:0000313" key="3">
    <source>
        <dbReference type="Proteomes" id="UP000321567"/>
    </source>
</evidence>
<dbReference type="AlphaFoldDB" id="A0A512H536"/>
<comment type="caution">
    <text evidence="2">The sequence shown here is derived from an EMBL/GenBank/DDBJ whole genome shotgun (WGS) entry which is preliminary data.</text>
</comment>
<dbReference type="Proteomes" id="UP000321567">
    <property type="component" value="Unassembled WGS sequence"/>
</dbReference>
<dbReference type="RefSeq" id="WP_147162610.1">
    <property type="nucleotide sequence ID" value="NZ_BJZO01000011.1"/>
</dbReference>
<keyword evidence="1" id="KW-0472">Membrane</keyword>
<keyword evidence="3" id="KW-1185">Reference proteome</keyword>
<evidence type="ECO:0000313" key="2">
    <source>
        <dbReference type="EMBL" id="GEO80557.1"/>
    </source>
</evidence>
<proteinExistence type="predicted"/>
<feature type="transmembrane region" description="Helical" evidence="1">
    <location>
        <begin position="69"/>
        <end position="98"/>
    </location>
</feature>
<evidence type="ECO:0008006" key="4">
    <source>
        <dbReference type="Google" id="ProtNLM"/>
    </source>
</evidence>
<organism evidence="2 3">
    <name type="scientific">Pararhodospirillum oryzae</name>
    <dbReference type="NCBI Taxonomy" id="478448"/>
    <lineage>
        <taxon>Bacteria</taxon>
        <taxon>Pseudomonadati</taxon>
        <taxon>Pseudomonadota</taxon>
        <taxon>Alphaproteobacteria</taxon>
        <taxon>Rhodospirillales</taxon>
        <taxon>Rhodospirillaceae</taxon>
        <taxon>Pararhodospirillum</taxon>
    </lineage>
</organism>
<keyword evidence="1" id="KW-0812">Transmembrane</keyword>
<gene>
    <name evidence="2" type="ORF">ROR02_06880</name>
</gene>
<keyword evidence="1" id="KW-1133">Transmembrane helix</keyword>
<dbReference type="EMBL" id="BJZO01000011">
    <property type="protein sequence ID" value="GEO80557.1"/>
    <property type="molecule type" value="Genomic_DNA"/>
</dbReference>
<name>A0A512H536_9PROT</name>
<dbReference type="OrthoDB" id="5405464at2"/>
<reference evidence="2 3" key="1">
    <citation type="submission" date="2019-07" db="EMBL/GenBank/DDBJ databases">
        <title>Whole genome shotgun sequence of Rhodospirillum oryzae NBRC 107573.</title>
        <authorList>
            <person name="Hosoyama A."/>
            <person name="Uohara A."/>
            <person name="Ohji S."/>
            <person name="Ichikawa N."/>
        </authorList>
    </citation>
    <scope>NUCLEOTIDE SEQUENCE [LARGE SCALE GENOMIC DNA]</scope>
    <source>
        <strain evidence="2 3">NBRC 107573</strain>
    </source>
</reference>
<protein>
    <recommendedName>
        <fullName evidence="4">DUF4870 domain-containing protein</fullName>
    </recommendedName>
</protein>
<feature type="transmembrane region" description="Helical" evidence="1">
    <location>
        <begin position="24"/>
        <end position="48"/>
    </location>
</feature>
<accession>A0A512H536</accession>
<evidence type="ECO:0000256" key="1">
    <source>
        <dbReference type="SAM" id="Phobius"/>
    </source>
</evidence>
<sequence>MTETEAPAPQPVESAAVRERKQVFLIYGLFMVGFPTVLPLLVGAVMAFRNIKNAGEMARSHFVYQIYTFVGVVVLGVIGLLLMKITIGFLVLLFAVIWGVTRCVKGLTWATQYRGVANPTNFRF</sequence>